<accession>A0ABQ5BY80</accession>
<proteinExistence type="predicted"/>
<feature type="compositionally biased region" description="Acidic residues" evidence="1">
    <location>
        <begin position="332"/>
        <end position="360"/>
    </location>
</feature>
<gene>
    <name evidence="2" type="ORF">Tco_0876505</name>
</gene>
<evidence type="ECO:0000256" key="1">
    <source>
        <dbReference type="SAM" id="MobiDB-lite"/>
    </source>
</evidence>
<name>A0ABQ5BY80_9ASTR</name>
<feature type="region of interest" description="Disordered" evidence="1">
    <location>
        <begin position="330"/>
        <end position="374"/>
    </location>
</feature>
<protein>
    <submittedName>
        <fullName evidence="2">Uncharacterized protein</fullName>
    </submittedName>
</protein>
<feature type="compositionally biased region" description="Polar residues" evidence="1">
    <location>
        <begin position="229"/>
        <end position="246"/>
    </location>
</feature>
<dbReference type="Proteomes" id="UP001151760">
    <property type="component" value="Unassembled WGS sequence"/>
</dbReference>
<feature type="region of interest" description="Disordered" evidence="1">
    <location>
        <begin position="213"/>
        <end position="316"/>
    </location>
</feature>
<reference evidence="2" key="1">
    <citation type="journal article" date="2022" name="Int. J. Mol. Sci.">
        <title>Draft Genome of Tanacetum Coccineum: Genomic Comparison of Closely Related Tanacetum-Family Plants.</title>
        <authorList>
            <person name="Yamashiro T."/>
            <person name="Shiraishi A."/>
            <person name="Nakayama K."/>
            <person name="Satake H."/>
        </authorList>
    </citation>
    <scope>NUCLEOTIDE SEQUENCE</scope>
</reference>
<feature type="region of interest" description="Disordered" evidence="1">
    <location>
        <begin position="688"/>
        <end position="812"/>
    </location>
</feature>
<comment type="caution">
    <text evidence="2">The sequence shown here is derived from an EMBL/GenBank/DDBJ whole genome shotgun (WGS) entry which is preliminary data.</text>
</comment>
<reference evidence="2" key="2">
    <citation type="submission" date="2022-01" db="EMBL/GenBank/DDBJ databases">
        <authorList>
            <person name="Yamashiro T."/>
            <person name="Shiraishi A."/>
            <person name="Satake H."/>
            <person name="Nakayama K."/>
        </authorList>
    </citation>
    <scope>NUCLEOTIDE SEQUENCE</scope>
</reference>
<evidence type="ECO:0000313" key="3">
    <source>
        <dbReference type="Proteomes" id="UP001151760"/>
    </source>
</evidence>
<organism evidence="2 3">
    <name type="scientific">Tanacetum coccineum</name>
    <dbReference type="NCBI Taxonomy" id="301880"/>
    <lineage>
        <taxon>Eukaryota</taxon>
        <taxon>Viridiplantae</taxon>
        <taxon>Streptophyta</taxon>
        <taxon>Embryophyta</taxon>
        <taxon>Tracheophyta</taxon>
        <taxon>Spermatophyta</taxon>
        <taxon>Magnoliopsida</taxon>
        <taxon>eudicotyledons</taxon>
        <taxon>Gunneridae</taxon>
        <taxon>Pentapetalae</taxon>
        <taxon>asterids</taxon>
        <taxon>campanulids</taxon>
        <taxon>Asterales</taxon>
        <taxon>Asteraceae</taxon>
        <taxon>Asteroideae</taxon>
        <taxon>Anthemideae</taxon>
        <taxon>Anthemidinae</taxon>
        <taxon>Tanacetum</taxon>
    </lineage>
</organism>
<feature type="compositionally biased region" description="Polar residues" evidence="1">
    <location>
        <begin position="297"/>
        <end position="309"/>
    </location>
</feature>
<sequence>MFMNHKHQPWRTLAAIINKCLSRKTESNDKLRKSRIDILWGMFKRANVDYLELIWEDLAYQIDHRKEKRSRRKNMPFPRFTKIIINHFLKQHKSLINLNYQHYHTIKDDGIISRLKFICPKKSRGKGSQGNKTVDDSQETIDVSEDSKPEPGPATKKTSSKRRVKNKVTLSADDNIISDDPNAALELAKSISQIEAKEAEAVRKVYATHARVVTESAKKKSGCKSSKSVVIQDTPSDPKSKPVTSKSKLKGAPSLTPTEQEAADIMQALKESKKTSKRQPGTGGSNEGTGSKPGVSDESTIVSATSSEGTGIKPWVLDKVKDITKEKVILEWGDEQDNEYSDDDNDDVEKDDKDGDADYEGIDHISDTQDADDEDVKTKFDEEYIYKYKICVRKDEDEEMINAEVDDSDKGDEEITDAAKADAKKTSEAKDDAKRLNSLHQSVAYLTIKDTIDTKINTLLEVKIQSEVPHTQSPSVLSVPVSVISEPIVPKPVQESPLIATITTLPPPFISTTPLVPQKTTTPIPTKPITTDALTITTVVLESNALTAVELRVANLEKDMSELKTVDHSTEALAILKSQVPSVVDNYLGSKVRDVFQKELKKHTTDLIQKYSLQQFSKSSKKHSLTVDLEQGSKKTLEEYDLKSALYQSMHANKSFRRIIASHRLYHALMEAFIEDENAMDKGVADTVKDHKRKHDDDEYEDDEDPPAGPNQSKKTKRRRTKESESSKKPSSTKETPKGKAPSKGSKTGKSALAKEPIEEPIAEVIMDDAGDDVARDDNPPQDTSEPKKRKTLNPNWFKQPPRPPTPDPEWNKRQVVLDQPTQHWFNQMVSAKKDPLTFNDLMATPIDFSKYVLNGLKIENLTQDILLGPAFNLLKGTCSSSIELEYNFQECFNTLTDKLDWDNPEGDRYPFDLSKPLPLQGPLEITYTTSITKTKAARYKIKGIEDMVPTLWSTIKHAFDKDAEKGIKHWGERRKLWYRSQVSKFSKQNVYSTQAILGVKSVSVKKLHGYGHLEEIVVKKYDHQLYKFKEGDFVDLHLNDIEDMLLLAVQHKLFHLDRSVIVDFIVALRMFTRSLILKRRVEDLQLGVESCQKKLNITKPQKTFLETEFKEPYTPSYDLPGIVYEDLDKQKRVLRADELYKFSDGTLKSVRDEIHHRVLDFRLDYNPETAIDRKRSGLMIELIDKQLREREIIRNLERLVSARELEMDYKLMTRTV</sequence>
<feature type="compositionally biased region" description="Acidic residues" evidence="1">
    <location>
        <begin position="759"/>
        <end position="772"/>
    </location>
</feature>
<evidence type="ECO:0000313" key="2">
    <source>
        <dbReference type="EMBL" id="GJT17799.1"/>
    </source>
</evidence>
<keyword evidence="3" id="KW-1185">Reference proteome</keyword>
<feature type="region of interest" description="Disordered" evidence="1">
    <location>
        <begin position="122"/>
        <end position="166"/>
    </location>
</feature>
<dbReference type="EMBL" id="BQNB010013588">
    <property type="protein sequence ID" value="GJT17799.1"/>
    <property type="molecule type" value="Genomic_DNA"/>
</dbReference>